<dbReference type="SFLD" id="SFLDG01140">
    <property type="entry name" value="C2.B:_Phosphomannomutase_and_P"/>
    <property type="match status" value="1"/>
</dbReference>
<dbReference type="SFLD" id="SFLDS00003">
    <property type="entry name" value="Haloacid_Dehalogenase"/>
    <property type="match status" value="1"/>
</dbReference>
<name>A0ABR7F3W4_9FIRM</name>
<reference evidence="1 2" key="1">
    <citation type="submission" date="2020-08" db="EMBL/GenBank/DDBJ databases">
        <title>Genome public.</title>
        <authorList>
            <person name="Liu C."/>
            <person name="Sun Q."/>
        </authorList>
    </citation>
    <scope>NUCLEOTIDE SEQUENCE [LARGE SCALE GENOMIC DNA]</scope>
    <source>
        <strain evidence="1 2">BX4</strain>
    </source>
</reference>
<keyword evidence="1" id="KW-0378">Hydrolase</keyword>
<organism evidence="1 2">
    <name type="scientific">Eubacterium segne</name>
    <dbReference type="NCBI Taxonomy" id="2763045"/>
    <lineage>
        <taxon>Bacteria</taxon>
        <taxon>Bacillati</taxon>
        <taxon>Bacillota</taxon>
        <taxon>Clostridia</taxon>
        <taxon>Eubacteriales</taxon>
        <taxon>Eubacteriaceae</taxon>
        <taxon>Eubacterium</taxon>
    </lineage>
</organism>
<gene>
    <name evidence="1" type="ORF">H8S00_10015</name>
</gene>
<keyword evidence="2" id="KW-1185">Reference proteome</keyword>
<dbReference type="PANTHER" id="PTHR10000">
    <property type="entry name" value="PHOSPHOSERINE PHOSPHATASE"/>
    <property type="match status" value="1"/>
</dbReference>
<protein>
    <submittedName>
        <fullName evidence="1">HAD family hydrolase</fullName>
    </submittedName>
</protein>
<dbReference type="InterPro" id="IPR036412">
    <property type="entry name" value="HAD-like_sf"/>
</dbReference>
<evidence type="ECO:0000313" key="1">
    <source>
        <dbReference type="EMBL" id="MBC5668318.1"/>
    </source>
</evidence>
<dbReference type="PANTHER" id="PTHR10000:SF55">
    <property type="entry name" value="5-AMINO-6-(5-PHOSPHO-D-RIBITYLAMINO)URACIL PHOSPHATASE YCSE"/>
    <property type="match status" value="1"/>
</dbReference>
<dbReference type="InterPro" id="IPR006379">
    <property type="entry name" value="HAD-SF_hydro_IIB"/>
</dbReference>
<sequence>MGKFTGYLICTDCDGTLTYEPGKVSQENAEAIRYFQKEGGLFTLATGRFPDHAKLFEGQFKVNAPIVSLNGAVIYDEKRDRIIKTWHMNRKKTLELLTYVNDNWKEAETYWVNTISKDGKFESAHFDSKEHKGEPKALARFMDSLDSEPLKILLFQNENITPKLQKDLKEKFGEDFIFDLSWPEGIEVNSAHSGKGAAVRYMKEHLGIDIHTTLGIGDYENDISLLECADIGYAVGNAIPYVKKIADRITVKNTENAIARIIMELGQL</sequence>
<dbReference type="NCBIfam" id="TIGR01484">
    <property type="entry name" value="HAD-SF-IIB"/>
    <property type="match status" value="1"/>
</dbReference>
<accession>A0ABR7F3W4</accession>
<dbReference type="Gene3D" id="3.40.50.1000">
    <property type="entry name" value="HAD superfamily/HAD-like"/>
    <property type="match status" value="1"/>
</dbReference>
<dbReference type="GO" id="GO:0016787">
    <property type="term" value="F:hydrolase activity"/>
    <property type="evidence" value="ECO:0007669"/>
    <property type="project" value="UniProtKB-KW"/>
</dbReference>
<comment type="caution">
    <text evidence="1">The sequence shown here is derived from an EMBL/GenBank/DDBJ whole genome shotgun (WGS) entry which is preliminary data.</text>
</comment>
<dbReference type="EMBL" id="JACOOZ010000007">
    <property type="protein sequence ID" value="MBC5668318.1"/>
    <property type="molecule type" value="Genomic_DNA"/>
</dbReference>
<dbReference type="Gene3D" id="3.30.1240.10">
    <property type="match status" value="1"/>
</dbReference>
<dbReference type="InterPro" id="IPR000150">
    <property type="entry name" value="Cof"/>
</dbReference>
<dbReference type="Pfam" id="PF08282">
    <property type="entry name" value="Hydrolase_3"/>
    <property type="match status" value="1"/>
</dbReference>
<evidence type="ECO:0000313" key="2">
    <source>
        <dbReference type="Proteomes" id="UP000597877"/>
    </source>
</evidence>
<proteinExistence type="predicted"/>
<dbReference type="Proteomes" id="UP000597877">
    <property type="component" value="Unassembled WGS sequence"/>
</dbReference>
<dbReference type="InterPro" id="IPR023214">
    <property type="entry name" value="HAD_sf"/>
</dbReference>
<dbReference type="NCBIfam" id="TIGR00099">
    <property type="entry name" value="Cof-subfamily"/>
    <property type="match status" value="1"/>
</dbReference>
<dbReference type="RefSeq" id="WP_118590395.1">
    <property type="nucleotide sequence ID" value="NZ_JACOOZ010000007.1"/>
</dbReference>
<dbReference type="SUPFAM" id="SSF56784">
    <property type="entry name" value="HAD-like"/>
    <property type="match status" value="1"/>
</dbReference>